<dbReference type="EMBL" id="BMDG01000009">
    <property type="protein sequence ID" value="GGI09815.1"/>
    <property type="molecule type" value="Genomic_DNA"/>
</dbReference>
<evidence type="ECO:0000313" key="5">
    <source>
        <dbReference type="Proteomes" id="UP000632535"/>
    </source>
</evidence>
<evidence type="ECO:0000256" key="1">
    <source>
        <dbReference type="ARBA" id="ARBA00010944"/>
    </source>
</evidence>
<dbReference type="Gene3D" id="3.90.25.10">
    <property type="entry name" value="UDP-galactose 4-epimerase, domain 1"/>
    <property type="match status" value="1"/>
</dbReference>
<dbReference type="Pfam" id="PF04321">
    <property type="entry name" value="RmlD_sub_bind"/>
    <property type="match status" value="1"/>
</dbReference>
<keyword evidence="2" id="KW-0560">Oxidoreductase</keyword>
<comment type="similarity">
    <text evidence="1 2">Belongs to the dTDP-4-dehydrorhamnose reductase family.</text>
</comment>
<comment type="caution">
    <text evidence="4">The sequence shown here is derived from an EMBL/GenBank/DDBJ whole genome shotgun (WGS) entry which is preliminary data.</text>
</comment>
<dbReference type="Proteomes" id="UP000632535">
    <property type="component" value="Unassembled WGS sequence"/>
</dbReference>
<accession>A0ABQ2B7C0</accession>
<sequence>MTTSDPAPAPARPADPAAGTPAVAVAARDLRWLVVGAGGMLAHDLLDVLRGRSASVVAAGRAELDVTDPDAVAAAVRDVDVVVNCAAWTAVDDAETHEAEAFAVNATGAALLARASAAAGARLVQVSTDYVFDGRATSPYPEDAPLGPVSAYGRTKGAGEWAVRAEAPDHLIVRTAWLYGAHGGCFPKTMARLAAERDELSVVDDQVGQPTWTHDLADLVVRLVEAQAPAGTYHGTSSGQTSWFGFTRRIVEGLGVDTRVEPTTSEAFVRPAPRPAFSVLGHDALRAVGVEPIGEWDARWEVAAPAVLAGEVA</sequence>
<organism evidence="4 5">
    <name type="scientific">Isoptericola cucumis</name>
    <dbReference type="NCBI Taxonomy" id="1776856"/>
    <lineage>
        <taxon>Bacteria</taxon>
        <taxon>Bacillati</taxon>
        <taxon>Actinomycetota</taxon>
        <taxon>Actinomycetes</taxon>
        <taxon>Micrococcales</taxon>
        <taxon>Promicromonosporaceae</taxon>
        <taxon>Isoptericola</taxon>
    </lineage>
</organism>
<reference evidence="5" key="1">
    <citation type="journal article" date="2019" name="Int. J. Syst. Evol. Microbiol.">
        <title>The Global Catalogue of Microorganisms (GCM) 10K type strain sequencing project: providing services to taxonomists for standard genome sequencing and annotation.</title>
        <authorList>
            <consortium name="The Broad Institute Genomics Platform"/>
            <consortium name="The Broad Institute Genome Sequencing Center for Infectious Disease"/>
            <person name="Wu L."/>
            <person name="Ma J."/>
        </authorList>
    </citation>
    <scope>NUCLEOTIDE SEQUENCE [LARGE SCALE GENOMIC DNA]</scope>
    <source>
        <strain evidence="5">CCM 8653</strain>
    </source>
</reference>
<proteinExistence type="inferred from homology"/>
<dbReference type="InterPro" id="IPR036291">
    <property type="entry name" value="NAD(P)-bd_dom_sf"/>
</dbReference>
<keyword evidence="5" id="KW-1185">Reference proteome</keyword>
<dbReference type="Gene3D" id="3.40.50.720">
    <property type="entry name" value="NAD(P)-binding Rossmann-like Domain"/>
    <property type="match status" value="1"/>
</dbReference>
<gene>
    <name evidence="4" type="primary">rfbD</name>
    <name evidence="4" type="ORF">GCM10007368_28080</name>
</gene>
<evidence type="ECO:0000256" key="2">
    <source>
        <dbReference type="RuleBase" id="RU364082"/>
    </source>
</evidence>
<protein>
    <recommendedName>
        <fullName evidence="2">dTDP-4-dehydrorhamnose reductase</fullName>
        <ecNumber evidence="2">1.1.1.133</ecNumber>
    </recommendedName>
</protein>
<dbReference type="PANTHER" id="PTHR10491:SF4">
    <property type="entry name" value="METHIONINE ADENOSYLTRANSFERASE 2 SUBUNIT BETA"/>
    <property type="match status" value="1"/>
</dbReference>
<keyword evidence="2" id="KW-0521">NADP</keyword>
<dbReference type="CDD" id="cd05254">
    <property type="entry name" value="dTDP_HR_like_SDR_e"/>
    <property type="match status" value="1"/>
</dbReference>
<dbReference type="InterPro" id="IPR005913">
    <property type="entry name" value="dTDP_dehydrorham_reduct"/>
</dbReference>
<dbReference type="NCBIfam" id="TIGR01214">
    <property type="entry name" value="rmlD"/>
    <property type="match status" value="1"/>
</dbReference>
<feature type="domain" description="RmlD-like substrate binding" evidence="3">
    <location>
        <begin position="32"/>
        <end position="298"/>
    </location>
</feature>
<dbReference type="PANTHER" id="PTHR10491">
    <property type="entry name" value="DTDP-4-DEHYDRORHAMNOSE REDUCTASE"/>
    <property type="match status" value="1"/>
</dbReference>
<evidence type="ECO:0000313" key="4">
    <source>
        <dbReference type="EMBL" id="GGI09815.1"/>
    </source>
</evidence>
<comment type="function">
    <text evidence="2">Catalyzes the reduction of dTDP-6-deoxy-L-lyxo-4-hexulose to yield dTDP-L-rhamnose.</text>
</comment>
<comment type="pathway">
    <text evidence="2">Carbohydrate biosynthesis; dTDP-L-rhamnose biosynthesis.</text>
</comment>
<dbReference type="SUPFAM" id="SSF51735">
    <property type="entry name" value="NAD(P)-binding Rossmann-fold domains"/>
    <property type="match status" value="1"/>
</dbReference>
<dbReference type="InterPro" id="IPR029903">
    <property type="entry name" value="RmlD-like-bd"/>
</dbReference>
<evidence type="ECO:0000259" key="3">
    <source>
        <dbReference type="Pfam" id="PF04321"/>
    </source>
</evidence>
<dbReference type="EC" id="1.1.1.133" evidence="2"/>
<name>A0ABQ2B7C0_9MICO</name>